<organism evidence="11 12">
    <name type="scientific">Mortierella alpina</name>
    <name type="common">Oleaginous fungus</name>
    <name type="synonym">Mortierella renispora</name>
    <dbReference type="NCBI Taxonomy" id="64518"/>
    <lineage>
        <taxon>Eukaryota</taxon>
        <taxon>Fungi</taxon>
        <taxon>Fungi incertae sedis</taxon>
        <taxon>Mucoromycota</taxon>
        <taxon>Mortierellomycotina</taxon>
        <taxon>Mortierellomycetes</taxon>
        <taxon>Mortierellales</taxon>
        <taxon>Mortierellaceae</taxon>
        <taxon>Mortierella</taxon>
    </lineage>
</organism>
<evidence type="ECO:0000256" key="3">
    <source>
        <dbReference type="ARBA" id="ARBA00022771"/>
    </source>
</evidence>
<dbReference type="InterPro" id="IPR014001">
    <property type="entry name" value="Helicase_ATP-bd"/>
</dbReference>
<reference evidence="11" key="1">
    <citation type="submission" date="2021-07" db="EMBL/GenBank/DDBJ databases">
        <title>Draft genome of Mortierella alpina, strain LL118, isolated from an aspen leaf litter sample.</title>
        <authorList>
            <person name="Yang S."/>
            <person name="Vinatzer B.A."/>
        </authorList>
    </citation>
    <scope>NUCLEOTIDE SEQUENCE</scope>
    <source>
        <strain evidence="11">LL118</strain>
    </source>
</reference>
<dbReference type="EMBL" id="JAIFTL010000197">
    <property type="protein sequence ID" value="KAG9321558.1"/>
    <property type="molecule type" value="Genomic_DNA"/>
</dbReference>
<evidence type="ECO:0000259" key="9">
    <source>
        <dbReference type="PROSITE" id="PS50089"/>
    </source>
</evidence>
<feature type="compositionally biased region" description="Basic and acidic residues" evidence="8">
    <location>
        <begin position="786"/>
        <end position="804"/>
    </location>
</feature>
<feature type="compositionally biased region" description="Low complexity" evidence="8">
    <location>
        <begin position="1472"/>
        <end position="1482"/>
    </location>
</feature>
<dbReference type="GO" id="GO:0005634">
    <property type="term" value="C:nucleus"/>
    <property type="evidence" value="ECO:0007669"/>
    <property type="project" value="TreeGrafter"/>
</dbReference>
<comment type="caution">
    <text evidence="11">The sequence shown here is derived from an EMBL/GenBank/DDBJ whole genome shotgun (WGS) entry which is preliminary data.</text>
</comment>
<dbReference type="InterPro" id="IPR017907">
    <property type="entry name" value="Znf_RING_CS"/>
</dbReference>
<dbReference type="GO" id="GO:0008270">
    <property type="term" value="F:zinc ion binding"/>
    <property type="evidence" value="ECO:0007669"/>
    <property type="project" value="UniProtKB-KW"/>
</dbReference>
<feature type="region of interest" description="Disordered" evidence="8">
    <location>
        <begin position="1457"/>
        <end position="1511"/>
    </location>
</feature>
<dbReference type="Pfam" id="PF26021">
    <property type="entry name" value="Ferritin_C144_05"/>
    <property type="match status" value="1"/>
</dbReference>
<dbReference type="Gene3D" id="3.40.50.300">
    <property type="entry name" value="P-loop containing nucleotide triphosphate hydrolases"/>
    <property type="match status" value="1"/>
</dbReference>
<dbReference type="GO" id="GO:0005524">
    <property type="term" value="F:ATP binding"/>
    <property type="evidence" value="ECO:0007669"/>
    <property type="project" value="InterPro"/>
</dbReference>
<dbReference type="InterPro" id="IPR001650">
    <property type="entry name" value="Helicase_C-like"/>
</dbReference>
<dbReference type="CDD" id="cd18793">
    <property type="entry name" value="SF2_C_SNF"/>
    <property type="match status" value="1"/>
</dbReference>
<keyword evidence="5" id="KW-0862">Zinc</keyword>
<evidence type="ECO:0000256" key="2">
    <source>
        <dbReference type="ARBA" id="ARBA00022741"/>
    </source>
</evidence>
<dbReference type="PANTHER" id="PTHR45865">
    <property type="entry name" value="E3 UBIQUITIN-PROTEIN LIGASE SHPRH FAMILY MEMBER"/>
    <property type="match status" value="1"/>
</dbReference>
<sequence>MAASSSHTPTWTLFPEALHNACLQCQSDTPRPSARLVRQLASDNDYSDSSVLEPAPKRRLVQDKVLALGSYTARPSSSKTEETRVDEDHVAGQDWVAVRQWHEPLGDLPITLPCGHPCDLSNLPTLTLSTQEGTLMAMLNSYILSVRQDGPGDDAWTDSNDQGSLHSPTLFSTVEALRHTQQVVLTSTLLLHKDSSAADLVFKIFLHKSLFTKTLSCTGAIDARLQDLVHFTFPATADNRSSPFTQNAIKDLYTHLKPSTMGDPPKGIQPTLLQPQLLPFQRRSVAWCLQRECGVVNGLGEVEYKEPTLADKLPLSWDFVTLPSGQELLINRLCGLICQPSPQIIAELQEPRGGILAEEMGLGKTVEMLALILLNRRRLEPTQPREAAPQSDTGALEKQLSAAHLDDSNSTLPSGIENITFQEATQKVQGIQGEGSAPTSSLIKSGATLIITPLSILHQWAGEIESHAPSLRVFVYMDDAHERISAEELAKYDVVLTTYPVLSKEVNYTTHYDRPRRYERQYEPRKSPFIRIDWWRVCLDEAQMIEGTTVSQAAAMTLLIPRVMAWAISGTPIRRHVEDLHSLLLFLRQEPVASNKRLWKLLASYRFRSTFISSYQRIMHRYAKKDVVQELALPRQIRILYGIRFTDIERANYNEKWEQCLAECNLDNVSDNTGEAESLQNWLVRLRQTCCHPQIGSRNKDALGKTNLRTIDEVLDVMIQQANTQLYIKERLLLTTKIKRAVLNARIHKDTAELPLFFQLTKEISGHVDTWKVKYEEQLAKRVRERDQKRISASEKGKDAKQDTSEFEDDRDVLAFLGQKATGQTTDDIFMASMFRYREWQEQYHRVLFFTAGLYHELKMEADETLLYQQAEEIRQQLLAYPEQKFNNELEFVKTVVHNRTLDAQYIIPHPTFTGGIVMRRHLEQLQYVTDLLNQQLEILSRWRQDLVQRLTQPLMQDGEEGEQYQYSIDLQHTLESYLHFYGRMLLFRKDLVSGTEESIASLVANVEGQRVHADMVRRRENRVRTYKRKAGQEDPQKPDEDLDKRLEKEMNDLITTDLVSTLRSIRMLIRSVANDTSFPSAERRIAEVEDERLKDQQTHQVKVILELERQVFLKVSNFRSLTAARTAYYRQLQAISDTVRDIQSMDPEEDIGDCLEEERQLQTDIVRLISKQRYLEHISDSSNQTSRTEEDRLCLICRTQYDLGMMTECGHVFCEHCLLEWTKSHSKCPSCNSIISRRRLTRVTMSGSVAAQKALADPSKVAEDLVLDAAADPSSPSLPTVMHPRDLQYGSHMQLVPDAIRRFTIQDGYGSKIDSIVRHIAYLTREDPETKCLVFSQWSNLLKLLGDSLNSNRIGFVKLDGSSVKTAVKQFKEDRDKHVFMLHAKSQSAGLTLLSATHIFICEPLVNPVLQAQAVSRVHRIGQTKVTFVHYYLIRDTVEIPCFNLFERNLAAASGASTHHDGQDEPPSDWPPSASASTSTSEKNKGKAIALQDSDIASTTSSEVARAQNRNGELVKLDDLKYCFQVQQQMFTHDQ</sequence>
<dbReference type="SMART" id="SM00487">
    <property type="entry name" value="DEXDc"/>
    <property type="match status" value="1"/>
</dbReference>
<keyword evidence="6" id="KW-0067">ATP-binding</keyword>
<protein>
    <recommendedName>
        <fullName evidence="13">RING-type domain-containing protein</fullName>
    </recommendedName>
</protein>
<name>A0A9P7ZZJ1_MORAP</name>
<dbReference type="InterPro" id="IPR001841">
    <property type="entry name" value="Znf_RING"/>
</dbReference>
<dbReference type="SUPFAM" id="SSF52540">
    <property type="entry name" value="P-loop containing nucleoside triphosphate hydrolases"/>
    <property type="match status" value="2"/>
</dbReference>
<evidence type="ECO:0000256" key="6">
    <source>
        <dbReference type="ARBA" id="ARBA00022840"/>
    </source>
</evidence>
<evidence type="ECO:0000256" key="4">
    <source>
        <dbReference type="ARBA" id="ARBA00022801"/>
    </source>
</evidence>
<dbReference type="InterPro" id="IPR059033">
    <property type="entry name" value="C144_05_dom"/>
</dbReference>
<gene>
    <name evidence="11" type="ORF">KVV02_008203</name>
</gene>
<evidence type="ECO:0000313" key="11">
    <source>
        <dbReference type="EMBL" id="KAG9321558.1"/>
    </source>
</evidence>
<dbReference type="Pfam" id="PF00176">
    <property type="entry name" value="SNF2-rel_dom"/>
    <property type="match status" value="1"/>
</dbReference>
<dbReference type="PROSITE" id="PS00518">
    <property type="entry name" value="ZF_RING_1"/>
    <property type="match status" value="1"/>
</dbReference>
<feature type="compositionally biased region" description="Polar residues" evidence="8">
    <location>
        <begin position="1496"/>
        <end position="1511"/>
    </location>
</feature>
<dbReference type="GO" id="GO:0016787">
    <property type="term" value="F:hydrolase activity"/>
    <property type="evidence" value="ECO:0007669"/>
    <property type="project" value="UniProtKB-KW"/>
</dbReference>
<dbReference type="InterPro" id="IPR052583">
    <property type="entry name" value="ATP-helicase/E3_Ub-Ligase"/>
</dbReference>
<feature type="domain" description="RING-type" evidence="9">
    <location>
        <begin position="1195"/>
        <end position="1233"/>
    </location>
</feature>
<evidence type="ECO:0008006" key="13">
    <source>
        <dbReference type="Google" id="ProtNLM"/>
    </source>
</evidence>
<feature type="region of interest" description="Disordered" evidence="8">
    <location>
        <begin position="786"/>
        <end position="806"/>
    </location>
</feature>
<evidence type="ECO:0000256" key="8">
    <source>
        <dbReference type="SAM" id="MobiDB-lite"/>
    </source>
</evidence>
<evidence type="ECO:0000256" key="5">
    <source>
        <dbReference type="ARBA" id="ARBA00022833"/>
    </source>
</evidence>
<dbReference type="GO" id="GO:0000209">
    <property type="term" value="P:protein polyubiquitination"/>
    <property type="evidence" value="ECO:0007669"/>
    <property type="project" value="TreeGrafter"/>
</dbReference>
<dbReference type="InterPro" id="IPR000330">
    <property type="entry name" value="SNF2_N"/>
</dbReference>
<proteinExistence type="predicted"/>
<dbReference type="InterPro" id="IPR027417">
    <property type="entry name" value="P-loop_NTPase"/>
</dbReference>
<dbReference type="PROSITE" id="PS50089">
    <property type="entry name" value="ZF_RING_2"/>
    <property type="match status" value="1"/>
</dbReference>
<evidence type="ECO:0000259" key="10">
    <source>
        <dbReference type="PROSITE" id="PS51192"/>
    </source>
</evidence>
<dbReference type="Gene3D" id="3.40.50.10810">
    <property type="entry name" value="Tandem AAA-ATPase domain"/>
    <property type="match status" value="2"/>
</dbReference>
<accession>A0A9P7ZZJ1</accession>
<dbReference type="GO" id="GO:0006974">
    <property type="term" value="P:DNA damage response"/>
    <property type="evidence" value="ECO:0007669"/>
    <property type="project" value="TreeGrafter"/>
</dbReference>
<evidence type="ECO:0000256" key="1">
    <source>
        <dbReference type="ARBA" id="ARBA00022723"/>
    </source>
</evidence>
<dbReference type="PANTHER" id="PTHR45865:SF1">
    <property type="entry name" value="E3 UBIQUITIN-PROTEIN LIGASE SHPRH"/>
    <property type="match status" value="1"/>
</dbReference>
<evidence type="ECO:0000256" key="7">
    <source>
        <dbReference type="PROSITE-ProRule" id="PRU00175"/>
    </source>
</evidence>
<dbReference type="InterPro" id="IPR049730">
    <property type="entry name" value="SNF2/RAD54-like_C"/>
</dbReference>
<dbReference type="CDD" id="cd16449">
    <property type="entry name" value="RING-HC"/>
    <property type="match status" value="1"/>
</dbReference>
<keyword evidence="2" id="KW-0547">Nucleotide-binding</keyword>
<dbReference type="InterPro" id="IPR038718">
    <property type="entry name" value="SNF2-like_sf"/>
</dbReference>
<keyword evidence="1" id="KW-0479">Metal-binding</keyword>
<dbReference type="Proteomes" id="UP000717515">
    <property type="component" value="Unassembled WGS sequence"/>
</dbReference>
<dbReference type="GO" id="GO:0061630">
    <property type="term" value="F:ubiquitin protein ligase activity"/>
    <property type="evidence" value="ECO:0007669"/>
    <property type="project" value="TreeGrafter"/>
</dbReference>
<dbReference type="PROSITE" id="PS51192">
    <property type="entry name" value="HELICASE_ATP_BIND_1"/>
    <property type="match status" value="1"/>
</dbReference>
<dbReference type="SMART" id="SM00184">
    <property type="entry name" value="RING"/>
    <property type="match status" value="1"/>
</dbReference>
<dbReference type="SUPFAM" id="SSF57850">
    <property type="entry name" value="RING/U-box"/>
    <property type="match status" value="1"/>
</dbReference>
<keyword evidence="3 7" id="KW-0863">Zinc-finger</keyword>
<keyword evidence="4" id="KW-0378">Hydrolase</keyword>
<dbReference type="Pfam" id="PF13639">
    <property type="entry name" value="zf-RING_2"/>
    <property type="match status" value="1"/>
</dbReference>
<feature type="domain" description="Helicase ATP-binding" evidence="10">
    <location>
        <begin position="345"/>
        <end position="590"/>
    </location>
</feature>
<dbReference type="Pfam" id="PF00271">
    <property type="entry name" value="Helicase_C"/>
    <property type="match status" value="1"/>
</dbReference>
<dbReference type="InterPro" id="IPR013083">
    <property type="entry name" value="Znf_RING/FYVE/PHD"/>
</dbReference>
<evidence type="ECO:0000313" key="12">
    <source>
        <dbReference type="Proteomes" id="UP000717515"/>
    </source>
</evidence>
<dbReference type="CDD" id="cd18070">
    <property type="entry name" value="DEXQc_SHPRH"/>
    <property type="match status" value="1"/>
</dbReference>
<dbReference type="Gene3D" id="3.30.40.10">
    <property type="entry name" value="Zinc/RING finger domain, C3HC4 (zinc finger)"/>
    <property type="match status" value="1"/>
</dbReference>